<dbReference type="GO" id="GO:0006886">
    <property type="term" value="P:intracellular protein transport"/>
    <property type="evidence" value="ECO:0007669"/>
    <property type="project" value="TreeGrafter"/>
</dbReference>
<evidence type="ECO:0000256" key="2">
    <source>
        <dbReference type="ARBA" id="ARBA00009063"/>
    </source>
</evidence>
<dbReference type="Gene3D" id="1.20.58.70">
    <property type="match status" value="1"/>
</dbReference>
<dbReference type="eggNOG" id="KOG0810">
    <property type="taxonomic scope" value="Eukaryota"/>
</dbReference>
<comment type="similarity">
    <text evidence="2">Belongs to the syntaxin family.</text>
</comment>
<sequence length="328" mass="37302">MAVMTDRLNELGVRDVSPDLEDEDGDYSFEGFFQTVNQMSRNTEKIQQKLDEIKQVQDDIITKPATANKVAKERHAELMDEVKQLSQTVHRGLKRLDEEIKHDELGPNRHNAEFRIKKSQAAALSQKLKAVMLEYNQLEEQHREKCKKVIKRQLQTVDPSQNPSDDKVEELLESQDLSIFTQDILTQTAQKRQALDEVEARKREILQLEENIKELHDMFYDMMLLVESQGDLIDNIQHNVETAAVYVMKGTEETTKARIYASKNRRLKWIICGVVTAVILGIVIAIVIAAAIGASVVQGRGSSKRSLREVDTSESILAILLPSHDTVE</sequence>
<keyword evidence="10" id="KW-1185">Reference proteome</keyword>
<dbReference type="PANTHER" id="PTHR19957">
    <property type="entry name" value="SYNTAXIN"/>
    <property type="match status" value="1"/>
</dbReference>
<evidence type="ECO:0000256" key="3">
    <source>
        <dbReference type="ARBA" id="ARBA00022692"/>
    </source>
</evidence>
<evidence type="ECO:0000313" key="10">
    <source>
        <dbReference type="Proteomes" id="UP000007879"/>
    </source>
</evidence>
<reference evidence="9" key="2">
    <citation type="submission" date="2017-05" db="UniProtKB">
        <authorList>
            <consortium name="EnsemblMetazoa"/>
        </authorList>
    </citation>
    <scope>IDENTIFICATION</scope>
</reference>
<reference evidence="10" key="1">
    <citation type="journal article" date="2010" name="Nature">
        <title>The Amphimedon queenslandica genome and the evolution of animal complexity.</title>
        <authorList>
            <person name="Srivastava M."/>
            <person name="Simakov O."/>
            <person name="Chapman J."/>
            <person name="Fahey B."/>
            <person name="Gauthier M.E."/>
            <person name="Mitros T."/>
            <person name="Richards G.S."/>
            <person name="Conaco C."/>
            <person name="Dacre M."/>
            <person name="Hellsten U."/>
            <person name="Larroux C."/>
            <person name="Putnam N.H."/>
            <person name="Stanke M."/>
            <person name="Adamska M."/>
            <person name="Darling A."/>
            <person name="Degnan S.M."/>
            <person name="Oakley T.H."/>
            <person name="Plachetzki D.C."/>
            <person name="Zhai Y."/>
            <person name="Adamski M."/>
            <person name="Calcino A."/>
            <person name="Cummins S.F."/>
            <person name="Goodstein D.M."/>
            <person name="Harris C."/>
            <person name="Jackson D.J."/>
            <person name="Leys S.P."/>
            <person name="Shu S."/>
            <person name="Woodcroft B.J."/>
            <person name="Vervoort M."/>
            <person name="Kosik K.S."/>
            <person name="Manning G."/>
            <person name="Degnan B.M."/>
            <person name="Rokhsar D.S."/>
        </authorList>
    </citation>
    <scope>NUCLEOTIDE SEQUENCE [LARGE SCALE GENOMIC DNA]</scope>
</reference>
<accession>A0A1X7UHG0</accession>
<dbReference type="STRING" id="400682.A0A1X7UHG0"/>
<dbReference type="Pfam" id="PF05739">
    <property type="entry name" value="SNARE"/>
    <property type="match status" value="1"/>
</dbReference>
<dbReference type="InterPro" id="IPR006011">
    <property type="entry name" value="Syntaxin_N"/>
</dbReference>
<feature type="transmembrane region" description="Helical" evidence="7">
    <location>
        <begin position="267"/>
        <end position="297"/>
    </location>
</feature>
<evidence type="ECO:0000256" key="5">
    <source>
        <dbReference type="ARBA" id="ARBA00023136"/>
    </source>
</evidence>
<dbReference type="GO" id="GO:0006906">
    <property type="term" value="P:vesicle fusion"/>
    <property type="evidence" value="ECO:0007669"/>
    <property type="project" value="TreeGrafter"/>
</dbReference>
<dbReference type="SMR" id="A0A1X7UHG0"/>
<keyword evidence="4 7" id="KW-1133">Transmembrane helix</keyword>
<feature type="coiled-coil region" evidence="6">
    <location>
        <begin position="121"/>
        <end position="148"/>
    </location>
</feature>
<dbReference type="GO" id="GO:0012505">
    <property type="term" value="C:endomembrane system"/>
    <property type="evidence" value="ECO:0007669"/>
    <property type="project" value="TreeGrafter"/>
</dbReference>
<dbReference type="PROSITE" id="PS50192">
    <property type="entry name" value="T_SNARE"/>
    <property type="match status" value="1"/>
</dbReference>
<proteinExistence type="inferred from homology"/>
<dbReference type="SMART" id="SM00397">
    <property type="entry name" value="t_SNARE"/>
    <property type="match status" value="1"/>
</dbReference>
<protein>
    <recommendedName>
        <fullName evidence="8">t-SNARE coiled-coil homology domain-containing protein</fullName>
    </recommendedName>
</protein>
<organism evidence="9">
    <name type="scientific">Amphimedon queenslandica</name>
    <name type="common">Sponge</name>
    <dbReference type="NCBI Taxonomy" id="400682"/>
    <lineage>
        <taxon>Eukaryota</taxon>
        <taxon>Metazoa</taxon>
        <taxon>Porifera</taxon>
        <taxon>Demospongiae</taxon>
        <taxon>Heteroscleromorpha</taxon>
        <taxon>Haplosclerida</taxon>
        <taxon>Niphatidae</taxon>
        <taxon>Amphimedon</taxon>
    </lineage>
</organism>
<dbReference type="OrthoDB" id="10255013at2759"/>
<dbReference type="EnsemblMetazoa" id="XM_003387853.3">
    <property type="protein sequence ID" value="XP_003387901.1"/>
    <property type="gene ID" value="LOC100637342"/>
</dbReference>
<dbReference type="AlphaFoldDB" id="A0A1X7UHG0"/>
<evidence type="ECO:0000259" key="8">
    <source>
        <dbReference type="PROSITE" id="PS50192"/>
    </source>
</evidence>
<dbReference type="GO" id="GO:0005484">
    <property type="term" value="F:SNAP receptor activity"/>
    <property type="evidence" value="ECO:0007669"/>
    <property type="project" value="TreeGrafter"/>
</dbReference>
<feature type="coiled-coil region" evidence="6">
    <location>
        <begin position="36"/>
        <end position="88"/>
    </location>
</feature>
<dbReference type="GO" id="GO:0031201">
    <property type="term" value="C:SNARE complex"/>
    <property type="evidence" value="ECO:0007669"/>
    <property type="project" value="TreeGrafter"/>
</dbReference>
<keyword evidence="5 7" id="KW-0472">Membrane</keyword>
<dbReference type="Proteomes" id="UP000007879">
    <property type="component" value="Unassembled WGS sequence"/>
</dbReference>
<evidence type="ECO:0000256" key="6">
    <source>
        <dbReference type="SAM" id="Coils"/>
    </source>
</evidence>
<evidence type="ECO:0000256" key="1">
    <source>
        <dbReference type="ARBA" id="ARBA00004211"/>
    </source>
</evidence>
<evidence type="ECO:0000256" key="7">
    <source>
        <dbReference type="SAM" id="Phobius"/>
    </source>
</evidence>
<dbReference type="InterPro" id="IPR010989">
    <property type="entry name" value="SNARE"/>
</dbReference>
<name>A0A1X7UHG0_AMPQE</name>
<dbReference type="OMA" id="KTTHGPK"/>
<dbReference type="CDD" id="cd00179">
    <property type="entry name" value="SynN"/>
    <property type="match status" value="1"/>
</dbReference>
<dbReference type="Pfam" id="PF00804">
    <property type="entry name" value="Syntaxin"/>
    <property type="match status" value="1"/>
</dbReference>
<dbReference type="GO" id="GO:0000149">
    <property type="term" value="F:SNARE binding"/>
    <property type="evidence" value="ECO:0007669"/>
    <property type="project" value="TreeGrafter"/>
</dbReference>
<feature type="domain" description="T-SNARE coiled-coil homology" evidence="8">
    <location>
        <begin position="195"/>
        <end position="257"/>
    </location>
</feature>
<keyword evidence="6" id="KW-0175">Coiled coil</keyword>
<feature type="coiled-coil region" evidence="6">
    <location>
        <begin position="191"/>
        <end position="218"/>
    </location>
</feature>
<dbReference type="GO" id="GO:0048278">
    <property type="term" value="P:vesicle docking"/>
    <property type="evidence" value="ECO:0007669"/>
    <property type="project" value="TreeGrafter"/>
</dbReference>
<dbReference type="SMART" id="SM00503">
    <property type="entry name" value="SynN"/>
    <property type="match status" value="1"/>
</dbReference>
<dbReference type="InParanoid" id="A0A1X7UHG0"/>
<dbReference type="InterPro" id="IPR045242">
    <property type="entry name" value="Syntaxin"/>
</dbReference>
<dbReference type="SUPFAM" id="SSF47661">
    <property type="entry name" value="t-snare proteins"/>
    <property type="match status" value="1"/>
</dbReference>
<dbReference type="GO" id="GO:0005886">
    <property type="term" value="C:plasma membrane"/>
    <property type="evidence" value="ECO:0007669"/>
    <property type="project" value="TreeGrafter"/>
</dbReference>
<keyword evidence="3 7" id="KW-0812">Transmembrane</keyword>
<dbReference type="KEGG" id="aqu:100637342"/>
<gene>
    <name evidence="9" type="primary">100637342</name>
</gene>
<evidence type="ECO:0000313" key="9">
    <source>
        <dbReference type="EnsemblMetazoa" id="Aqu2.1.27202_001"/>
    </source>
</evidence>
<dbReference type="PANTHER" id="PTHR19957:SF307">
    <property type="entry name" value="PROTEIN SSO1-RELATED"/>
    <property type="match status" value="1"/>
</dbReference>
<evidence type="ECO:0000256" key="4">
    <source>
        <dbReference type="ARBA" id="ARBA00022989"/>
    </source>
</evidence>
<dbReference type="EnsemblMetazoa" id="Aqu2.1.27202_001">
    <property type="protein sequence ID" value="Aqu2.1.27202_001"/>
    <property type="gene ID" value="Aqu2.1.27202"/>
</dbReference>
<dbReference type="CDD" id="cd15848">
    <property type="entry name" value="SNARE_syntaxin1-like"/>
    <property type="match status" value="1"/>
</dbReference>
<dbReference type="GO" id="GO:0006887">
    <property type="term" value="P:exocytosis"/>
    <property type="evidence" value="ECO:0007669"/>
    <property type="project" value="TreeGrafter"/>
</dbReference>
<dbReference type="InterPro" id="IPR000727">
    <property type="entry name" value="T_SNARE_dom"/>
</dbReference>
<comment type="subcellular location">
    <subcellularLocation>
        <location evidence="1">Membrane</location>
        <topology evidence="1">Single-pass type IV membrane protein</topology>
    </subcellularLocation>
</comment>
<dbReference type="Gene3D" id="1.20.5.110">
    <property type="match status" value="1"/>
</dbReference>